<sequence length="299" mass="33200">MKGLITDIQRFSLHDGPGIRTTVFFKGCNLNCAWCHNPETINPKPELLYYESQCLGCLHCIPVCPAGAQRAVDGQHRFERDRCIACGRCAAVCYPGAAVLAGREVSAQAVLEEILQDRAYYQRSGGGVTLSGGEVLVQKDFAREILALCREQGVPTAIETNLCATWEDLQTVLPLTDLLLLDVKHWDAAEHRRWTGADNRLIHENLRHLAQVQVPLIIRTPVIPGVNDSEPVIARIAECLAGLPNLLYYELLRFNPLGENKYRALGRENPFQGAAWLPEATMECLARAAEGYGIRVKRD</sequence>
<evidence type="ECO:0000256" key="5">
    <source>
        <dbReference type="ARBA" id="ARBA00022723"/>
    </source>
</evidence>
<dbReference type="Pfam" id="PF13353">
    <property type="entry name" value="Fer4_12"/>
    <property type="match status" value="1"/>
</dbReference>
<feature type="domain" description="4Fe-4S ferredoxin-type" evidence="10">
    <location>
        <begin position="74"/>
        <end position="103"/>
    </location>
</feature>
<evidence type="ECO:0000256" key="8">
    <source>
        <dbReference type="ARBA" id="ARBA00023014"/>
    </source>
</evidence>
<dbReference type="InterPro" id="IPR058240">
    <property type="entry name" value="rSAM_sf"/>
</dbReference>
<evidence type="ECO:0000256" key="3">
    <source>
        <dbReference type="ARBA" id="ARBA00022485"/>
    </source>
</evidence>
<dbReference type="InterPro" id="IPR012839">
    <property type="entry name" value="Organic_radical_activase"/>
</dbReference>
<evidence type="ECO:0000256" key="7">
    <source>
        <dbReference type="ARBA" id="ARBA00023004"/>
    </source>
</evidence>
<comment type="similarity">
    <text evidence="2">Belongs to the organic radical-activating enzymes family.</text>
</comment>
<dbReference type="Gene3D" id="3.30.70.20">
    <property type="match status" value="1"/>
</dbReference>
<dbReference type="GO" id="GO:0046872">
    <property type="term" value="F:metal ion binding"/>
    <property type="evidence" value="ECO:0007669"/>
    <property type="project" value="UniProtKB-KW"/>
</dbReference>
<evidence type="ECO:0000256" key="4">
    <source>
        <dbReference type="ARBA" id="ARBA00022691"/>
    </source>
</evidence>
<keyword evidence="5" id="KW-0479">Metal-binding</keyword>
<comment type="cofactor">
    <cofactor evidence="1">
        <name>[4Fe-4S] cluster</name>
        <dbReference type="ChEBI" id="CHEBI:49883"/>
    </cofactor>
</comment>
<name>A0A4R1RKD5_HYDET</name>
<dbReference type="PROSITE" id="PS00198">
    <property type="entry name" value="4FE4S_FER_1"/>
    <property type="match status" value="1"/>
</dbReference>
<evidence type="ECO:0000259" key="10">
    <source>
        <dbReference type="PROSITE" id="PS51379"/>
    </source>
</evidence>
<dbReference type="SFLD" id="SFLDG01118">
    <property type="entry name" value="activating_enzymes__group_2"/>
    <property type="match status" value="1"/>
</dbReference>
<keyword evidence="3" id="KW-0004">4Fe-4S</keyword>
<feature type="domain" description="Radical SAM core" evidence="11">
    <location>
        <begin position="14"/>
        <end position="295"/>
    </location>
</feature>
<evidence type="ECO:0000256" key="2">
    <source>
        <dbReference type="ARBA" id="ARBA00009777"/>
    </source>
</evidence>
<dbReference type="OrthoDB" id="9782387at2"/>
<accession>A0A4R1RKD5</accession>
<dbReference type="InterPro" id="IPR013785">
    <property type="entry name" value="Aldolase_TIM"/>
</dbReference>
<dbReference type="InterPro" id="IPR007197">
    <property type="entry name" value="rSAM"/>
</dbReference>
<evidence type="ECO:0000313" key="13">
    <source>
        <dbReference type="Proteomes" id="UP000295008"/>
    </source>
</evidence>
<dbReference type="EMBL" id="SLUN01000015">
    <property type="protein sequence ID" value="TCL66516.1"/>
    <property type="molecule type" value="Genomic_DNA"/>
</dbReference>
<keyword evidence="6" id="KW-0560">Oxidoreductase</keyword>
<keyword evidence="8" id="KW-0411">Iron-sulfur</keyword>
<keyword evidence="4" id="KW-0949">S-adenosyl-L-methionine</keyword>
<dbReference type="InterPro" id="IPR034457">
    <property type="entry name" value="Organic_radical-activating"/>
</dbReference>
<dbReference type="AlphaFoldDB" id="A0A4R1RKD5"/>
<dbReference type="PROSITE" id="PS01087">
    <property type="entry name" value="RADICAL_ACTIVATING"/>
    <property type="match status" value="1"/>
</dbReference>
<dbReference type="Gene3D" id="3.20.20.70">
    <property type="entry name" value="Aldolase class I"/>
    <property type="match status" value="1"/>
</dbReference>
<evidence type="ECO:0000256" key="1">
    <source>
        <dbReference type="ARBA" id="ARBA00001966"/>
    </source>
</evidence>
<dbReference type="GO" id="GO:0016829">
    <property type="term" value="F:lyase activity"/>
    <property type="evidence" value="ECO:0007669"/>
    <property type="project" value="UniProtKB-KW"/>
</dbReference>
<organism evidence="12 13">
    <name type="scientific">Hydrogenispora ethanolica</name>
    <dbReference type="NCBI Taxonomy" id="1082276"/>
    <lineage>
        <taxon>Bacteria</taxon>
        <taxon>Bacillati</taxon>
        <taxon>Bacillota</taxon>
        <taxon>Hydrogenispora</taxon>
    </lineage>
</organism>
<dbReference type="PROSITE" id="PS51379">
    <property type="entry name" value="4FE4S_FER_2"/>
    <property type="match status" value="2"/>
</dbReference>
<keyword evidence="12" id="KW-0456">Lyase</keyword>
<dbReference type="GO" id="GO:0016491">
    <property type="term" value="F:oxidoreductase activity"/>
    <property type="evidence" value="ECO:0007669"/>
    <property type="project" value="UniProtKB-KW"/>
</dbReference>
<dbReference type="InterPro" id="IPR040074">
    <property type="entry name" value="BssD/PflA/YjjW"/>
</dbReference>
<dbReference type="SUPFAM" id="SSF54862">
    <property type="entry name" value="4Fe-4S ferredoxins"/>
    <property type="match status" value="1"/>
</dbReference>
<dbReference type="SFLD" id="SFLDG01066">
    <property type="entry name" value="organic_radical-activating_enz"/>
    <property type="match status" value="1"/>
</dbReference>
<dbReference type="PROSITE" id="PS51918">
    <property type="entry name" value="RADICAL_SAM"/>
    <property type="match status" value="1"/>
</dbReference>
<reference evidence="12 13" key="1">
    <citation type="submission" date="2019-03" db="EMBL/GenBank/DDBJ databases">
        <title>Genomic Encyclopedia of Type Strains, Phase IV (KMG-IV): sequencing the most valuable type-strain genomes for metagenomic binning, comparative biology and taxonomic classification.</title>
        <authorList>
            <person name="Goeker M."/>
        </authorList>
    </citation>
    <scope>NUCLEOTIDE SEQUENCE [LARGE SCALE GENOMIC DNA]</scope>
    <source>
        <strain evidence="12 13">LX-B</strain>
    </source>
</reference>
<evidence type="ECO:0000256" key="6">
    <source>
        <dbReference type="ARBA" id="ARBA00023002"/>
    </source>
</evidence>
<proteinExistence type="inferred from homology"/>
<evidence type="ECO:0000259" key="11">
    <source>
        <dbReference type="PROSITE" id="PS51918"/>
    </source>
</evidence>
<evidence type="ECO:0000256" key="9">
    <source>
        <dbReference type="ARBA" id="ARBA00047365"/>
    </source>
</evidence>
<protein>
    <submittedName>
        <fullName evidence="12">Pyruvate formate lyase activating enzyme</fullName>
    </submittedName>
</protein>
<dbReference type="InterPro" id="IPR017900">
    <property type="entry name" value="4Fe4S_Fe_S_CS"/>
</dbReference>
<dbReference type="Proteomes" id="UP000295008">
    <property type="component" value="Unassembled WGS sequence"/>
</dbReference>
<dbReference type="InterPro" id="IPR001989">
    <property type="entry name" value="Radical_activat_CS"/>
</dbReference>
<keyword evidence="7" id="KW-0408">Iron</keyword>
<comment type="caution">
    <text evidence="12">The sequence shown here is derived from an EMBL/GenBank/DDBJ whole genome shotgun (WGS) entry which is preliminary data.</text>
</comment>
<keyword evidence="13" id="KW-1185">Reference proteome</keyword>
<dbReference type="PANTHER" id="PTHR30352">
    <property type="entry name" value="PYRUVATE FORMATE-LYASE-ACTIVATING ENZYME"/>
    <property type="match status" value="1"/>
</dbReference>
<dbReference type="NCBIfam" id="TIGR02494">
    <property type="entry name" value="PFLE_PFLC"/>
    <property type="match status" value="1"/>
</dbReference>
<dbReference type="InterPro" id="IPR017896">
    <property type="entry name" value="4Fe4S_Fe-S-bd"/>
</dbReference>
<dbReference type="SFLD" id="SFLDS00029">
    <property type="entry name" value="Radical_SAM"/>
    <property type="match status" value="1"/>
</dbReference>
<dbReference type="PANTHER" id="PTHR30352:SF4">
    <property type="entry name" value="PYRUVATE FORMATE-LYASE 2-ACTIVATING ENZYME"/>
    <property type="match status" value="1"/>
</dbReference>
<dbReference type="PIRSF" id="PIRSF000371">
    <property type="entry name" value="PFL_act_enz"/>
    <property type="match status" value="1"/>
</dbReference>
<dbReference type="GO" id="GO:0051539">
    <property type="term" value="F:4 iron, 4 sulfur cluster binding"/>
    <property type="evidence" value="ECO:0007669"/>
    <property type="project" value="UniProtKB-KW"/>
</dbReference>
<evidence type="ECO:0000313" key="12">
    <source>
        <dbReference type="EMBL" id="TCL66516.1"/>
    </source>
</evidence>
<gene>
    <name evidence="12" type="ORF">EDC14_101559</name>
</gene>
<feature type="domain" description="4Fe-4S ferredoxin-type" evidence="10">
    <location>
        <begin position="45"/>
        <end position="68"/>
    </location>
</feature>
<comment type="catalytic activity">
    <reaction evidence="9">
        <text>glycyl-[protein] + reduced [flavodoxin] + S-adenosyl-L-methionine = glycin-2-yl radical-[protein] + semiquinone [flavodoxin] + 5'-deoxyadenosine + L-methionine + H(+)</text>
        <dbReference type="Rhea" id="RHEA:61976"/>
        <dbReference type="Rhea" id="RHEA-COMP:10622"/>
        <dbReference type="Rhea" id="RHEA-COMP:14480"/>
        <dbReference type="Rhea" id="RHEA-COMP:15993"/>
        <dbReference type="Rhea" id="RHEA-COMP:15994"/>
        <dbReference type="ChEBI" id="CHEBI:15378"/>
        <dbReference type="ChEBI" id="CHEBI:17319"/>
        <dbReference type="ChEBI" id="CHEBI:29947"/>
        <dbReference type="ChEBI" id="CHEBI:32722"/>
        <dbReference type="ChEBI" id="CHEBI:57618"/>
        <dbReference type="ChEBI" id="CHEBI:57844"/>
        <dbReference type="ChEBI" id="CHEBI:59789"/>
        <dbReference type="ChEBI" id="CHEBI:140311"/>
    </reaction>
</comment>
<dbReference type="SUPFAM" id="SSF102114">
    <property type="entry name" value="Radical SAM enzymes"/>
    <property type="match status" value="1"/>
</dbReference>
<keyword evidence="12" id="KW-0670">Pyruvate</keyword>